<feature type="domain" description="PABS" evidence="5">
    <location>
        <begin position="1"/>
        <end position="233"/>
    </location>
</feature>
<dbReference type="PANTHER" id="PTHR43317">
    <property type="entry name" value="THERMOSPERMINE SYNTHASE ACAULIS5"/>
    <property type="match status" value="1"/>
</dbReference>
<evidence type="ECO:0000256" key="2">
    <source>
        <dbReference type="ARBA" id="ARBA00022679"/>
    </source>
</evidence>
<dbReference type="InterPro" id="IPR030374">
    <property type="entry name" value="PABS"/>
</dbReference>
<dbReference type="Pfam" id="PF01564">
    <property type="entry name" value="Spermine_synth"/>
    <property type="match status" value="1"/>
</dbReference>
<organism evidence="6 7">
    <name type="scientific">Adineta steineri</name>
    <dbReference type="NCBI Taxonomy" id="433720"/>
    <lineage>
        <taxon>Eukaryota</taxon>
        <taxon>Metazoa</taxon>
        <taxon>Spiralia</taxon>
        <taxon>Gnathifera</taxon>
        <taxon>Rotifera</taxon>
        <taxon>Eurotatoria</taxon>
        <taxon>Bdelloidea</taxon>
        <taxon>Adinetida</taxon>
        <taxon>Adinetidae</taxon>
        <taxon>Adineta</taxon>
    </lineage>
</organism>
<name>A0A813XPM1_9BILA</name>
<dbReference type="Gene3D" id="3.40.50.150">
    <property type="entry name" value="Vaccinia Virus protein VP39"/>
    <property type="match status" value="1"/>
</dbReference>
<dbReference type="EMBL" id="CAJNOG010000062">
    <property type="protein sequence ID" value="CAF0871137.1"/>
    <property type="molecule type" value="Genomic_DNA"/>
</dbReference>
<keyword evidence="3 4" id="KW-0620">Polyamine biosynthesis</keyword>
<dbReference type="CDD" id="cd02440">
    <property type="entry name" value="AdoMet_MTases"/>
    <property type="match status" value="1"/>
</dbReference>
<evidence type="ECO:0000256" key="1">
    <source>
        <dbReference type="ARBA" id="ARBA00007867"/>
    </source>
</evidence>
<reference evidence="6" key="1">
    <citation type="submission" date="2021-02" db="EMBL/GenBank/DDBJ databases">
        <authorList>
            <person name="Nowell W R."/>
        </authorList>
    </citation>
    <scope>NUCLEOTIDE SEQUENCE</scope>
</reference>
<dbReference type="GO" id="GO:0006596">
    <property type="term" value="P:polyamine biosynthetic process"/>
    <property type="evidence" value="ECO:0007669"/>
    <property type="project" value="UniProtKB-UniRule"/>
</dbReference>
<dbReference type="GO" id="GO:0016740">
    <property type="term" value="F:transferase activity"/>
    <property type="evidence" value="ECO:0007669"/>
    <property type="project" value="UniProtKB-UniRule"/>
</dbReference>
<dbReference type="Proteomes" id="UP000663845">
    <property type="component" value="Unassembled WGS sequence"/>
</dbReference>
<sequence>MNFGQYDYRFGIETILERRSSRFYNITIAQSGSLRMIRFDMLGFEGVIHLKNSSIVLFDYMHLQLLCLLWNSTPERILIIGLGAGILPKIFHYLSPRTLIHIVEIDLEVINLARKYFDFKENNMIRIFAEDGRHFIERQPSNQYDVIIIDAFTANGRIPHALRTIECLKEYLRILKSTGLVVANFLYEQESRYRETYSRARFKHIYRGITPGNYILIGLNREANIFNQTELQVRAKILQQNKSLSNMNWIEEVKYIHNGNDNKWNISAAIFTDKVHEES</sequence>
<dbReference type="NCBIfam" id="NF037959">
    <property type="entry name" value="MFS_SpdSyn"/>
    <property type="match status" value="1"/>
</dbReference>
<keyword evidence="2 4" id="KW-0808">Transferase</keyword>
<dbReference type="AlphaFoldDB" id="A0A813XPM1"/>
<feature type="active site" description="Proton acceptor" evidence="4">
    <location>
        <position position="150"/>
    </location>
</feature>
<evidence type="ECO:0000313" key="6">
    <source>
        <dbReference type="EMBL" id="CAF0871137.1"/>
    </source>
</evidence>
<comment type="caution">
    <text evidence="6">The sequence shown here is derived from an EMBL/GenBank/DDBJ whole genome shotgun (WGS) entry which is preliminary data.</text>
</comment>
<dbReference type="InterPro" id="IPR029063">
    <property type="entry name" value="SAM-dependent_MTases_sf"/>
</dbReference>
<dbReference type="PANTHER" id="PTHR43317:SF1">
    <property type="entry name" value="THERMOSPERMINE SYNTHASE ACAULIS5"/>
    <property type="match status" value="1"/>
</dbReference>
<protein>
    <recommendedName>
        <fullName evidence="5">PABS domain-containing protein</fullName>
    </recommendedName>
</protein>
<evidence type="ECO:0000259" key="5">
    <source>
        <dbReference type="PROSITE" id="PS51006"/>
    </source>
</evidence>
<comment type="similarity">
    <text evidence="1">Belongs to the spermidine/spermine synthase family.</text>
</comment>
<evidence type="ECO:0000313" key="7">
    <source>
        <dbReference type="Proteomes" id="UP000663845"/>
    </source>
</evidence>
<dbReference type="PROSITE" id="PS51006">
    <property type="entry name" value="PABS_2"/>
    <property type="match status" value="1"/>
</dbReference>
<proteinExistence type="inferred from homology"/>
<accession>A0A813XPM1</accession>
<gene>
    <name evidence="6" type="ORF">JYZ213_LOCUS8964</name>
</gene>
<evidence type="ECO:0000256" key="4">
    <source>
        <dbReference type="PROSITE-ProRule" id="PRU00354"/>
    </source>
</evidence>
<dbReference type="SUPFAM" id="SSF53335">
    <property type="entry name" value="S-adenosyl-L-methionine-dependent methyltransferases"/>
    <property type="match status" value="1"/>
</dbReference>
<evidence type="ECO:0000256" key="3">
    <source>
        <dbReference type="ARBA" id="ARBA00023115"/>
    </source>
</evidence>